<evidence type="ECO:0000313" key="2">
    <source>
        <dbReference type="EMBL" id="ETK92917.1"/>
    </source>
</evidence>
<reference evidence="3 6" key="3">
    <citation type="submission" date="2013-11" db="EMBL/GenBank/DDBJ databases">
        <title>The Genome Sequence of Phytophthora parasitica CJ05E6.</title>
        <authorList>
            <consortium name="The Broad Institute Genomics Platform"/>
            <person name="Russ C."/>
            <person name="Tyler B."/>
            <person name="Panabieres F."/>
            <person name="Shan W."/>
            <person name="Tripathy S."/>
            <person name="Grunwald N."/>
            <person name="Machado M."/>
            <person name="Johnson C.S."/>
            <person name="Arredondo F."/>
            <person name="Hong C."/>
            <person name="Coffey M."/>
            <person name="Young S.K."/>
            <person name="Zeng Q."/>
            <person name="Gargeya S."/>
            <person name="Fitzgerald M."/>
            <person name="Abouelleil A."/>
            <person name="Alvarado L."/>
            <person name="Chapman S.B."/>
            <person name="Gainer-Dewar J."/>
            <person name="Goldberg J."/>
            <person name="Griggs A."/>
            <person name="Gujja S."/>
            <person name="Hansen M."/>
            <person name="Howarth C."/>
            <person name="Imamovic A."/>
            <person name="Ireland A."/>
            <person name="Larimer J."/>
            <person name="McCowan C."/>
            <person name="Murphy C."/>
            <person name="Pearson M."/>
            <person name="Poon T.W."/>
            <person name="Priest M."/>
            <person name="Roberts A."/>
            <person name="Saif S."/>
            <person name="Shea T."/>
            <person name="Sykes S."/>
            <person name="Wortman J."/>
            <person name="Nusbaum C."/>
            <person name="Birren B."/>
        </authorList>
    </citation>
    <scope>NUCLEOTIDE SEQUENCE [LARGE SCALE GENOMIC DNA]</scope>
    <source>
        <strain evidence="3 6">CJ05E6</strain>
    </source>
</reference>
<dbReference type="EMBL" id="KI691590">
    <property type="protein sequence ID" value="ETM52624.1"/>
    <property type="molecule type" value="Genomic_DNA"/>
</dbReference>
<proteinExistence type="predicted"/>
<dbReference type="AlphaFoldDB" id="W2LPP6"/>
<evidence type="ECO:0000313" key="4">
    <source>
        <dbReference type="EMBL" id="ETL99483.1"/>
    </source>
</evidence>
<dbReference type="EMBL" id="KI685100">
    <property type="protein sequence ID" value="ETK92917.1"/>
    <property type="molecule type" value="Genomic_DNA"/>
</dbReference>
<reference evidence="5" key="4">
    <citation type="submission" date="2013-11" db="EMBL/GenBank/DDBJ databases">
        <title>The Genome Sequence of Phytophthora parasitica IAC_01/95.</title>
        <authorList>
            <consortium name="The Broad Institute Genomics Platform"/>
            <person name="Russ C."/>
            <person name="Tyler B."/>
            <person name="Panabieres F."/>
            <person name="Shan W."/>
            <person name="Tripathy S."/>
            <person name="Grunwald N."/>
            <person name="Machado M."/>
            <person name="Johnson C.S."/>
            <person name="Arredondo F."/>
            <person name="Hong C."/>
            <person name="Coffey M."/>
            <person name="Young S.K."/>
            <person name="Zeng Q."/>
            <person name="Gargeya S."/>
            <person name="Fitzgerald M."/>
            <person name="Abouelleil A."/>
            <person name="Alvarado L."/>
            <person name="Chapman S.B."/>
            <person name="Gainer-Dewar J."/>
            <person name="Goldberg J."/>
            <person name="Griggs A."/>
            <person name="Gujja S."/>
            <person name="Hansen M."/>
            <person name="Howarth C."/>
            <person name="Imamovic A."/>
            <person name="Ireland A."/>
            <person name="Larimer J."/>
            <person name="McCowan C."/>
            <person name="Murphy C."/>
            <person name="Pearson M."/>
            <person name="Poon T.W."/>
            <person name="Priest M."/>
            <person name="Roberts A."/>
            <person name="Saif S."/>
            <person name="Shea T."/>
            <person name="Sykes S."/>
            <person name="Wortman J."/>
            <person name="Nusbaum C."/>
            <person name="Birren B."/>
        </authorList>
    </citation>
    <scope>NUCLEOTIDE SEQUENCE [LARGE SCALE GENOMIC DNA]</scope>
    <source>
        <strain evidence="5">IAC_01/95</strain>
    </source>
</reference>
<name>W2LPP6_PHYNI</name>
<gene>
    <name evidence="5" type="ORF">L914_03797</name>
    <name evidence="2" type="ORF">L915_03838</name>
    <name evidence="3" type="ORF">L916_03779</name>
    <name evidence="4" type="ORF">L917_03693</name>
</gene>
<dbReference type="Proteomes" id="UP000054423">
    <property type="component" value="Unassembled WGS sequence"/>
</dbReference>
<dbReference type="EMBL" id="KI678353">
    <property type="protein sequence ID" value="ETL99483.1"/>
    <property type="molecule type" value="Genomic_DNA"/>
</dbReference>
<accession>W2LPP6</accession>
<feature type="compositionally biased region" description="Polar residues" evidence="1">
    <location>
        <begin position="44"/>
        <end position="53"/>
    </location>
</feature>
<dbReference type="VEuPathDB" id="FungiDB:PPTG_22304"/>
<organism evidence="4">
    <name type="scientific">Phytophthora nicotianae</name>
    <name type="common">Potato buckeye rot agent</name>
    <name type="synonym">Phytophthora parasitica</name>
    <dbReference type="NCBI Taxonomy" id="4792"/>
    <lineage>
        <taxon>Eukaryota</taxon>
        <taxon>Sar</taxon>
        <taxon>Stramenopiles</taxon>
        <taxon>Oomycota</taxon>
        <taxon>Peronosporomycetes</taxon>
        <taxon>Peronosporales</taxon>
        <taxon>Peronosporaceae</taxon>
        <taxon>Phytophthora</taxon>
    </lineage>
</organism>
<evidence type="ECO:0000256" key="1">
    <source>
        <dbReference type="SAM" id="MobiDB-lite"/>
    </source>
</evidence>
<sequence length="81" mass="9006">MPYTHVARLVRAQLGYWMSLESTKSSRSDEVECTNATVKSCPTYKTPQHYATNNDDERGSTGYFETNNDERGATGSPAQVP</sequence>
<evidence type="ECO:0000313" key="3">
    <source>
        <dbReference type="EMBL" id="ETL46325.1"/>
    </source>
</evidence>
<reference evidence="2" key="2">
    <citation type="submission" date="2013-11" db="EMBL/GenBank/DDBJ databases">
        <title>The Genome Sequence of Phytophthora parasitica CJ02B3.</title>
        <authorList>
            <consortium name="The Broad Institute Genomics Platform"/>
            <person name="Russ C."/>
            <person name="Tyler B."/>
            <person name="Panabieres F."/>
            <person name="Shan W."/>
            <person name="Tripathy S."/>
            <person name="Grunwald N."/>
            <person name="Machado M."/>
            <person name="Johnson C.S."/>
            <person name="Arredondo F."/>
            <person name="Hong C."/>
            <person name="Coffey M."/>
            <person name="Young S.K."/>
            <person name="Zeng Q."/>
            <person name="Gargeya S."/>
            <person name="Fitzgerald M."/>
            <person name="Abouelleil A."/>
            <person name="Alvarado L."/>
            <person name="Chapman S.B."/>
            <person name="Gainer-Dewar J."/>
            <person name="Goldberg J."/>
            <person name="Griggs A."/>
            <person name="Gujja S."/>
            <person name="Hansen M."/>
            <person name="Howarth C."/>
            <person name="Imamovic A."/>
            <person name="Ireland A."/>
            <person name="Larimer J."/>
            <person name="McCowan C."/>
            <person name="Murphy C."/>
            <person name="Pearson M."/>
            <person name="Poon T.W."/>
            <person name="Priest M."/>
            <person name="Roberts A."/>
            <person name="Saif S."/>
            <person name="Shea T."/>
            <person name="Sykes S."/>
            <person name="Wortman J."/>
            <person name="Nusbaum C."/>
            <person name="Birren B."/>
        </authorList>
    </citation>
    <scope>NUCLEOTIDE SEQUENCE [LARGE SCALE GENOMIC DNA]</scope>
    <source>
        <strain evidence="2">CJ02B3</strain>
    </source>
</reference>
<feature type="region of interest" description="Disordered" evidence="1">
    <location>
        <begin position="44"/>
        <end position="81"/>
    </location>
</feature>
<evidence type="ECO:0000313" key="5">
    <source>
        <dbReference type="EMBL" id="ETM52624.1"/>
    </source>
</evidence>
<dbReference type="Proteomes" id="UP000054532">
    <property type="component" value="Unassembled WGS sequence"/>
</dbReference>
<dbReference type="Proteomes" id="UP000053236">
    <property type="component" value="Unassembled WGS sequence"/>
</dbReference>
<dbReference type="Proteomes" id="UP000053864">
    <property type="component" value="Unassembled WGS sequence"/>
</dbReference>
<reference evidence="4" key="1">
    <citation type="submission" date="2013-11" db="EMBL/GenBank/DDBJ databases">
        <title>The Genome Sequence of Phytophthora parasitica CHvinca01.</title>
        <authorList>
            <consortium name="The Broad Institute Genomics Platform"/>
            <person name="Russ C."/>
            <person name="Tyler B."/>
            <person name="Panabieres F."/>
            <person name="Shan W."/>
            <person name="Tripathy S."/>
            <person name="Grunwald N."/>
            <person name="Machado M."/>
            <person name="Johnson C.S."/>
            <person name="Arredondo F."/>
            <person name="Hong C."/>
            <person name="Coffey M."/>
            <person name="Young S.K."/>
            <person name="Zeng Q."/>
            <person name="Gargeya S."/>
            <person name="Fitzgerald M."/>
            <person name="Abouelleil A."/>
            <person name="Alvarado L."/>
            <person name="Chapman S.B."/>
            <person name="Gainer-Dewar J."/>
            <person name="Goldberg J."/>
            <person name="Griggs A."/>
            <person name="Gujja S."/>
            <person name="Hansen M."/>
            <person name="Howarth C."/>
            <person name="Imamovic A."/>
            <person name="Ireland A."/>
            <person name="Larimer J."/>
            <person name="McCowan C."/>
            <person name="Murphy C."/>
            <person name="Pearson M."/>
            <person name="Poon T.W."/>
            <person name="Priest M."/>
            <person name="Roberts A."/>
            <person name="Saif S."/>
            <person name="Shea T."/>
            <person name="Sykes S."/>
            <person name="Wortman J."/>
            <person name="Nusbaum C."/>
            <person name="Birren B."/>
        </authorList>
    </citation>
    <scope>NUCLEOTIDE SEQUENCE [LARGE SCALE GENOMIC DNA]</scope>
    <source>
        <strain evidence="4">CHvinca01</strain>
    </source>
</reference>
<evidence type="ECO:0000313" key="6">
    <source>
        <dbReference type="Proteomes" id="UP000053864"/>
    </source>
</evidence>
<protein>
    <submittedName>
        <fullName evidence="4">Uncharacterized protein</fullName>
    </submittedName>
</protein>
<dbReference type="EMBL" id="KI671611">
    <property type="protein sequence ID" value="ETL46325.1"/>
    <property type="molecule type" value="Genomic_DNA"/>
</dbReference>